<evidence type="ECO:0000313" key="10">
    <source>
        <dbReference type="EMBL" id="SGZ48966.1"/>
    </source>
</evidence>
<evidence type="ECO:0000256" key="8">
    <source>
        <dbReference type="RuleBase" id="RU365091"/>
    </source>
</evidence>
<name>A0A1L0BC12_9ASCO</name>
<comment type="similarity">
    <text evidence="2 7">Belongs to the aldehyde dehydrogenase family.</text>
</comment>
<dbReference type="InterPro" id="IPR050740">
    <property type="entry name" value="Aldehyde_DH_Superfamily"/>
</dbReference>
<feature type="domain" description="Aldehyde dehydrogenase" evidence="9">
    <location>
        <begin position="35"/>
        <end position="498"/>
    </location>
</feature>
<evidence type="ECO:0000256" key="4">
    <source>
        <dbReference type="ARBA" id="ARBA00050387"/>
    </source>
</evidence>
<dbReference type="FunFam" id="3.40.605.10:FF:000005">
    <property type="entry name" value="Succinate-semialdehyde dehydrogenase I"/>
    <property type="match status" value="1"/>
</dbReference>
<evidence type="ECO:0000256" key="1">
    <source>
        <dbReference type="ARBA" id="ARBA00005176"/>
    </source>
</evidence>
<comment type="catalytic activity">
    <reaction evidence="5 8">
        <text>succinate semialdehyde + NAD(+) + H2O = succinate + NADH + 2 H(+)</text>
        <dbReference type="Rhea" id="RHEA:13217"/>
        <dbReference type="ChEBI" id="CHEBI:15377"/>
        <dbReference type="ChEBI" id="CHEBI:15378"/>
        <dbReference type="ChEBI" id="CHEBI:30031"/>
        <dbReference type="ChEBI" id="CHEBI:57540"/>
        <dbReference type="ChEBI" id="CHEBI:57706"/>
        <dbReference type="ChEBI" id="CHEBI:57945"/>
        <dbReference type="EC" id="1.2.1.16"/>
    </reaction>
</comment>
<dbReference type="FunFam" id="3.40.309.10:FF:000004">
    <property type="entry name" value="Succinate-semialdehyde dehydrogenase I"/>
    <property type="match status" value="1"/>
</dbReference>
<evidence type="ECO:0000256" key="5">
    <source>
        <dbReference type="ARBA" id="ARBA00052698"/>
    </source>
</evidence>
<dbReference type="InterPro" id="IPR015590">
    <property type="entry name" value="Aldehyde_DH_dom"/>
</dbReference>
<dbReference type="InterPro" id="IPR010102">
    <property type="entry name" value="Succ_semiAld_DH"/>
</dbReference>
<dbReference type="STRING" id="45354.A0A1L0BC12"/>
<dbReference type="InterPro" id="IPR016160">
    <property type="entry name" value="Ald_DH_CS_CYS"/>
</dbReference>
<dbReference type="SUPFAM" id="SSF53720">
    <property type="entry name" value="ALDH-like"/>
    <property type="match status" value="1"/>
</dbReference>
<dbReference type="InterPro" id="IPR016161">
    <property type="entry name" value="Ald_DH/histidinol_DH"/>
</dbReference>
<dbReference type="EC" id="1.2.1.16" evidence="8"/>
<dbReference type="GO" id="GO:0036243">
    <property type="term" value="F:succinate-semialdehyde dehydrogenase (NADP+) activity"/>
    <property type="evidence" value="ECO:0007669"/>
    <property type="project" value="RHEA"/>
</dbReference>
<gene>
    <name evidence="10" type="ORF">SAMEA4029010_CIC11G00000001995</name>
</gene>
<feature type="active site" evidence="6">
    <location>
        <position position="274"/>
    </location>
</feature>
<dbReference type="PANTHER" id="PTHR43353">
    <property type="entry name" value="SUCCINATE-SEMIALDEHYDE DEHYDROGENASE, MITOCHONDRIAL"/>
    <property type="match status" value="1"/>
</dbReference>
<dbReference type="PROSITE" id="PS00687">
    <property type="entry name" value="ALDEHYDE_DEHYDR_GLU"/>
    <property type="match status" value="1"/>
</dbReference>
<dbReference type="NCBIfam" id="TIGR01780">
    <property type="entry name" value="SSADH"/>
    <property type="match status" value="1"/>
</dbReference>
<evidence type="ECO:0000259" key="9">
    <source>
        <dbReference type="Pfam" id="PF00171"/>
    </source>
</evidence>
<proteinExistence type="inferred from homology"/>
<dbReference type="InterPro" id="IPR016163">
    <property type="entry name" value="Ald_DH_C"/>
</dbReference>
<keyword evidence="3 7" id="KW-0560">Oxidoreductase</keyword>
<evidence type="ECO:0000313" key="11">
    <source>
        <dbReference type="Proteomes" id="UP000182334"/>
    </source>
</evidence>
<dbReference type="AlphaFoldDB" id="A0A1L0BC12"/>
<dbReference type="OrthoDB" id="310895at2759"/>
<keyword evidence="11" id="KW-1185">Reference proteome</keyword>
<dbReference type="Proteomes" id="UP000182334">
    <property type="component" value="Chromosome II"/>
</dbReference>
<dbReference type="InterPro" id="IPR016162">
    <property type="entry name" value="Ald_DH_N"/>
</dbReference>
<comment type="catalytic activity">
    <reaction evidence="4 8">
        <text>succinate semialdehyde + NADP(+) + H2O = succinate + NADPH + 2 H(+)</text>
        <dbReference type="Rhea" id="RHEA:13213"/>
        <dbReference type="ChEBI" id="CHEBI:15377"/>
        <dbReference type="ChEBI" id="CHEBI:15378"/>
        <dbReference type="ChEBI" id="CHEBI:30031"/>
        <dbReference type="ChEBI" id="CHEBI:57706"/>
        <dbReference type="ChEBI" id="CHEBI:57783"/>
        <dbReference type="ChEBI" id="CHEBI:58349"/>
        <dbReference type="EC" id="1.2.1.16"/>
    </reaction>
</comment>
<dbReference type="InterPro" id="IPR029510">
    <property type="entry name" value="Ald_DH_CS_GLU"/>
</dbReference>
<dbReference type="EMBL" id="LT635757">
    <property type="protein sequence ID" value="SGZ48966.1"/>
    <property type="molecule type" value="Genomic_DNA"/>
</dbReference>
<evidence type="ECO:0000256" key="7">
    <source>
        <dbReference type="RuleBase" id="RU003345"/>
    </source>
</evidence>
<organism evidence="10 11">
    <name type="scientific">Sungouiella intermedia</name>
    <dbReference type="NCBI Taxonomy" id="45354"/>
    <lineage>
        <taxon>Eukaryota</taxon>
        <taxon>Fungi</taxon>
        <taxon>Dikarya</taxon>
        <taxon>Ascomycota</taxon>
        <taxon>Saccharomycotina</taxon>
        <taxon>Pichiomycetes</taxon>
        <taxon>Metschnikowiaceae</taxon>
        <taxon>Sungouiella</taxon>
    </lineage>
</organism>
<reference evidence="10 11" key="1">
    <citation type="submission" date="2016-10" db="EMBL/GenBank/DDBJ databases">
        <authorList>
            <person name="de Groot N.N."/>
        </authorList>
    </citation>
    <scope>NUCLEOTIDE SEQUENCE [LARGE SCALE GENOMIC DNA]</scope>
    <source>
        <strain evidence="10 11">CBS 141442</strain>
    </source>
</reference>
<dbReference type="GO" id="GO:0004777">
    <property type="term" value="F:succinate-semialdehyde dehydrogenase (NAD+) activity"/>
    <property type="evidence" value="ECO:0007669"/>
    <property type="project" value="UniProtKB-UniRule"/>
</dbReference>
<sequence length="505" mass="54619">MSSLIRRYSTVSNRLKESLHNQALLKTAAYINGQWVDAKSTFPVYDPGFYPKPEAKIAEVGSYTPEDFDNAVEAANDAFKLFKKTTGRQRAELLMKMYTLMKENQDDLAKMIVFENGKPYNDAFGEINYAASFFQWFSEEAAHVTGDIISSANSQNRILSIRQPIGVCGILTPWNFPAAMITRKLAAATSVGCTTVIKPASETPLTALALAQLAEEAGFPKGVVNVIPSENSSEVGKALCEHPIVKKVSFTGSTNVGKILMKQSASTLKKLSFELGGNAPFIVFEDVDVDNAVDGIIASKFRSSGQTCICANRIFVHESIYDEVASKLVAKVKETTVLGHGLDKATTHGPVIHERSLAKVKEHVKDATSKGAELLLGGQVRPELGDYFHDLTILGNVTPEMDIFHEETFGPVCPLIKFSSDEEVLKLANNTDVGLAGYFYTKDVSRVFSVAEQLEVGMIGVNTGAISEAALPFGGVKESGFGREGSKFGVDDYTVVKSLVVGGIA</sequence>
<comment type="pathway">
    <text evidence="1 8">Amino-acid degradation; 4-aminobutanoate degradation.</text>
</comment>
<dbReference type="Pfam" id="PF00171">
    <property type="entry name" value="Aldedh"/>
    <property type="match status" value="1"/>
</dbReference>
<dbReference type="PROSITE" id="PS00070">
    <property type="entry name" value="ALDEHYDE_DEHYDR_CYS"/>
    <property type="match status" value="1"/>
</dbReference>
<dbReference type="Gene3D" id="3.40.605.10">
    <property type="entry name" value="Aldehyde Dehydrogenase, Chain A, domain 1"/>
    <property type="match status" value="1"/>
</dbReference>
<dbReference type="CDD" id="cd07103">
    <property type="entry name" value="ALDH_F5_SSADH_GabD"/>
    <property type="match status" value="1"/>
</dbReference>
<protein>
    <recommendedName>
        <fullName evidence="8">Succinate-semialdehyde dehydrogenase</fullName>
        <ecNumber evidence="8">1.2.1.16</ecNumber>
    </recommendedName>
</protein>
<dbReference type="PANTHER" id="PTHR43353:SF5">
    <property type="entry name" value="SUCCINATE-SEMIALDEHYDE DEHYDROGENASE, MITOCHONDRIAL"/>
    <property type="match status" value="1"/>
</dbReference>
<evidence type="ECO:0000256" key="2">
    <source>
        <dbReference type="ARBA" id="ARBA00009986"/>
    </source>
</evidence>
<evidence type="ECO:0000256" key="3">
    <source>
        <dbReference type="ARBA" id="ARBA00023002"/>
    </source>
</evidence>
<dbReference type="Gene3D" id="3.40.309.10">
    <property type="entry name" value="Aldehyde Dehydrogenase, Chain A, domain 2"/>
    <property type="match status" value="1"/>
</dbReference>
<evidence type="ECO:0000256" key="6">
    <source>
        <dbReference type="PROSITE-ProRule" id="PRU10007"/>
    </source>
</evidence>
<dbReference type="UniPathway" id="UPA00733"/>
<accession>A0A1L0BC12</accession>
<dbReference type="GO" id="GO:0009450">
    <property type="term" value="P:gamma-aminobutyric acid catabolic process"/>
    <property type="evidence" value="ECO:0007669"/>
    <property type="project" value="UniProtKB-UniPathway"/>
</dbReference>
<dbReference type="GO" id="GO:0005737">
    <property type="term" value="C:cytoplasm"/>
    <property type="evidence" value="ECO:0007669"/>
    <property type="project" value="TreeGrafter"/>
</dbReference>